<dbReference type="PROSITE" id="PS51782">
    <property type="entry name" value="LYSM"/>
    <property type="match status" value="1"/>
</dbReference>
<evidence type="ECO:0000313" key="3">
    <source>
        <dbReference type="EMBL" id="NOU51389.1"/>
    </source>
</evidence>
<dbReference type="EMBL" id="JABBPG010000004">
    <property type="protein sequence ID" value="NOU51389.1"/>
    <property type="molecule type" value="Genomic_DNA"/>
</dbReference>
<feature type="chain" id="PRO_5032826129" evidence="1">
    <location>
        <begin position="21"/>
        <end position="374"/>
    </location>
</feature>
<dbReference type="Gene3D" id="3.10.350.10">
    <property type="entry name" value="LysM domain"/>
    <property type="match status" value="1"/>
</dbReference>
<dbReference type="InterPro" id="IPR018392">
    <property type="entry name" value="LysM"/>
</dbReference>
<evidence type="ECO:0000313" key="4">
    <source>
        <dbReference type="Proteomes" id="UP000586305"/>
    </source>
</evidence>
<dbReference type="PANTHER" id="PTHR34700:SF4">
    <property type="entry name" value="PHAGE-LIKE ELEMENT PBSX PROTEIN XKDP"/>
    <property type="match status" value="1"/>
</dbReference>
<dbReference type="SUPFAM" id="SSF54106">
    <property type="entry name" value="LysM domain"/>
    <property type="match status" value="1"/>
</dbReference>
<dbReference type="Proteomes" id="UP000586305">
    <property type="component" value="Unassembled WGS sequence"/>
</dbReference>
<comment type="caution">
    <text evidence="3">The sequence shown here is derived from an EMBL/GenBank/DDBJ whole genome shotgun (WGS) entry which is preliminary data.</text>
</comment>
<keyword evidence="1" id="KW-0732">Signal</keyword>
<keyword evidence="4" id="KW-1185">Reference proteome</keyword>
<dbReference type="InterPro" id="IPR052196">
    <property type="entry name" value="Bact_Kbp"/>
</dbReference>
<reference evidence="3 4" key="1">
    <citation type="submission" date="2020-04" db="EMBL/GenBank/DDBJ databases">
        <title>Pseudoalteromonas caenipelagi sp. nov., isolated from a tidal flat.</title>
        <authorList>
            <person name="Park S."/>
            <person name="Yoon J.-H."/>
        </authorList>
    </citation>
    <scope>NUCLEOTIDE SEQUENCE [LARGE SCALE GENOMIC DNA]</scope>
    <source>
        <strain evidence="3 4">JBTF-M23</strain>
    </source>
</reference>
<protein>
    <submittedName>
        <fullName evidence="3">LysM peptidoglycan-binding domain-containing protein</fullName>
    </submittedName>
</protein>
<organism evidence="3 4">
    <name type="scientific">Pseudoalteromonas caenipelagi</name>
    <dbReference type="NCBI Taxonomy" id="2726988"/>
    <lineage>
        <taxon>Bacteria</taxon>
        <taxon>Pseudomonadati</taxon>
        <taxon>Pseudomonadota</taxon>
        <taxon>Gammaproteobacteria</taxon>
        <taxon>Alteromonadales</taxon>
        <taxon>Pseudoalteromonadaceae</taxon>
        <taxon>Pseudoalteromonas</taxon>
    </lineage>
</organism>
<proteinExistence type="predicted"/>
<feature type="domain" description="LysM" evidence="2">
    <location>
        <begin position="32"/>
        <end position="80"/>
    </location>
</feature>
<dbReference type="InterPro" id="IPR036779">
    <property type="entry name" value="LysM_dom_sf"/>
</dbReference>
<dbReference type="Pfam" id="PF01476">
    <property type="entry name" value="LysM"/>
    <property type="match status" value="1"/>
</dbReference>
<sequence length="374" mass="41495">MKHSFTALIMATCIAFSAFAQETLTVKGDAPIQYTVKDGDTLWDISKLYLSSPWQWQMLWQQNPQLSNPHLIYPGDVLKLQFDSQGLPLLLLDKGVKKLSPVARVTVQKSTAIPTLPMALIEPLIAFEQALSEQDLKGHPYVLGANYNVKLATQGHVLYVKGDLEQYTHYGIYNIGDPYLDPKSTEILAYEVRLVGTARVLAEGNLAQGAPAKVRVESAKREIKASDILMPLSKGHSFSVQFNMLRPSQEVNGTIIASDNKLREFGATSVVILNIGKEQQLKEGHILDINKRSPTVIEGNKGPRYVEDANSLEKFTKSVRELFGTENTDNSVVWTMPEEKVGELMVFKVYDKVSYALVTDATQPIRVGDSVSVN</sequence>
<dbReference type="CDD" id="cd00118">
    <property type="entry name" value="LysM"/>
    <property type="match status" value="1"/>
</dbReference>
<dbReference type="AlphaFoldDB" id="A0A849VCJ0"/>
<evidence type="ECO:0000259" key="2">
    <source>
        <dbReference type="PROSITE" id="PS51782"/>
    </source>
</evidence>
<evidence type="ECO:0000256" key="1">
    <source>
        <dbReference type="SAM" id="SignalP"/>
    </source>
</evidence>
<accession>A0A849VCJ0</accession>
<dbReference type="PANTHER" id="PTHR34700">
    <property type="entry name" value="POTASSIUM BINDING PROTEIN KBP"/>
    <property type="match status" value="1"/>
</dbReference>
<feature type="signal peptide" evidence="1">
    <location>
        <begin position="1"/>
        <end position="20"/>
    </location>
</feature>
<gene>
    <name evidence="3" type="ORF">HG263_12700</name>
</gene>
<dbReference type="SMART" id="SM00257">
    <property type="entry name" value="LysM"/>
    <property type="match status" value="1"/>
</dbReference>
<name>A0A849VCJ0_9GAMM</name>
<dbReference type="RefSeq" id="WP_171626444.1">
    <property type="nucleotide sequence ID" value="NZ_JABBPG010000004.1"/>
</dbReference>